<evidence type="ECO:0000313" key="1">
    <source>
        <dbReference type="EMBL" id="MCA6073695.1"/>
    </source>
</evidence>
<dbReference type="AlphaFoldDB" id="A0A9X1HKK7"/>
<evidence type="ECO:0000313" key="2">
    <source>
        <dbReference type="Proteomes" id="UP001139409"/>
    </source>
</evidence>
<proteinExistence type="predicted"/>
<keyword evidence="2" id="KW-1185">Reference proteome</keyword>
<dbReference type="Proteomes" id="UP001139409">
    <property type="component" value="Unassembled WGS sequence"/>
</dbReference>
<reference evidence="1" key="1">
    <citation type="submission" date="2021-09" db="EMBL/GenBank/DDBJ databases">
        <title>Fulvivirga sp. isolated from coastal sediment.</title>
        <authorList>
            <person name="Yu H."/>
        </authorList>
    </citation>
    <scope>NUCLEOTIDE SEQUENCE</scope>
    <source>
        <strain evidence="1">1062</strain>
    </source>
</reference>
<gene>
    <name evidence="1" type="ORF">LDX50_02395</name>
</gene>
<organism evidence="1 2">
    <name type="scientific">Fulvivirga sedimenti</name>
    <dbReference type="NCBI Taxonomy" id="2879465"/>
    <lineage>
        <taxon>Bacteria</taxon>
        <taxon>Pseudomonadati</taxon>
        <taxon>Bacteroidota</taxon>
        <taxon>Cytophagia</taxon>
        <taxon>Cytophagales</taxon>
        <taxon>Fulvivirgaceae</taxon>
        <taxon>Fulvivirga</taxon>
    </lineage>
</organism>
<name>A0A9X1HKK7_9BACT</name>
<dbReference type="EMBL" id="JAIXNE010000001">
    <property type="protein sequence ID" value="MCA6073695.1"/>
    <property type="molecule type" value="Genomic_DNA"/>
</dbReference>
<comment type="caution">
    <text evidence="1">The sequence shown here is derived from an EMBL/GenBank/DDBJ whole genome shotgun (WGS) entry which is preliminary data.</text>
</comment>
<accession>A0A9X1HKK7</accession>
<dbReference type="RefSeq" id="WP_225696806.1">
    <property type="nucleotide sequence ID" value="NZ_JAIXNE010000001.1"/>
</dbReference>
<sequence length="183" mass="21652">MDYNRIEELLTRYWECETTLEEERELKAFFQSGNVPEKWRKEAVLFTYFREEREEGRLGEFFDHRILEQVHEIEGQTEVQKSGRVRRMWQDISKVAAVILVLVTAVYFARDEYLSNREEINQPIAESESVQEAREAYEQTKAALLMLSKSMNKGTEQVGKMAVFNEAQEMVRNEDADQKNIKK</sequence>
<protein>
    <submittedName>
        <fullName evidence="1">Uncharacterized protein</fullName>
    </submittedName>
</protein>